<feature type="domain" description="Polysaccharide export protein N-terminal" evidence="2">
    <location>
        <begin position="22"/>
        <end position="92"/>
    </location>
</feature>
<dbReference type="InterPro" id="IPR003715">
    <property type="entry name" value="Poly_export_N"/>
</dbReference>
<dbReference type="InterPro" id="IPR019554">
    <property type="entry name" value="Soluble_ligand-bd"/>
</dbReference>
<dbReference type="InterPro" id="IPR049712">
    <property type="entry name" value="Poly_export"/>
</dbReference>
<dbReference type="PANTHER" id="PTHR33619:SF3">
    <property type="entry name" value="POLYSACCHARIDE EXPORT PROTEIN GFCE-RELATED"/>
    <property type="match status" value="1"/>
</dbReference>
<evidence type="ECO:0000313" key="5">
    <source>
        <dbReference type="Proteomes" id="UP000190989"/>
    </source>
</evidence>
<dbReference type="PANTHER" id="PTHR33619">
    <property type="entry name" value="POLYSACCHARIDE EXPORT PROTEIN GFCE-RELATED"/>
    <property type="match status" value="1"/>
</dbReference>
<dbReference type="GO" id="GO:0015159">
    <property type="term" value="F:polysaccharide transmembrane transporter activity"/>
    <property type="evidence" value="ECO:0007669"/>
    <property type="project" value="InterPro"/>
</dbReference>
<dbReference type="Gene3D" id="3.10.560.10">
    <property type="entry name" value="Outer membrane lipoprotein wza domain like"/>
    <property type="match status" value="1"/>
</dbReference>
<dbReference type="Gene3D" id="3.30.1950.10">
    <property type="entry name" value="wza like domain"/>
    <property type="match status" value="1"/>
</dbReference>
<dbReference type="AlphaFoldDB" id="A0A1U6HJK4"/>
<organism evidence="4 5">
    <name type="scientific">Novosphingobium mathurense</name>
    <dbReference type="NCBI Taxonomy" id="428990"/>
    <lineage>
        <taxon>Bacteria</taxon>
        <taxon>Pseudomonadati</taxon>
        <taxon>Pseudomonadota</taxon>
        <taxon>Alphaproteobacteria</taxon>
        <taxon>Sphingomonadales</taxon>
        <taxon>Sphingomonadaceae</taxon>
        <taxon>Novosphingobium</taxon>
    </lineage>
</organism>
<dbReference type="Pfam" id="PF10531">
    <property type="entry name" value="SLBB"/>
    <property type="match status" value="1"/>
</dbReference>
<sequence length="171" mass="18873">MLIAGCTTVATRSLPNVDSLVYHLSPGDRLRFDVFREDALSGEYAIDDAGFITLPLAGDVQAAGKTLARLRQDLQTLFSREYVRDARIAIDVVGYRPIYILGEVEKPGEYPYAEGMSVHGLVAKAGGFTYRANEHVVYIRHGRETEETAYRLTSGAAVLPGDTVRVGQRYF</sequence>
<feature type="domain" description="Soluble ligand binding" evidence="3">
    <location>
        <begin position="98"/>
        <end position="137"/>
    </location>
</feature>
<keyword evidence="1" id="KW-0732">Signal</keyword>
<evidence type="ECO:0000259" key="2">
    <source>
        <dbReference type="Pfam" id="PF02563"/>
    </source>
</evidence>
<reference evidence="5" key="1">
    <citation type="submission" date="2017-02" db="EMBL/GenBank/DDBJ databases">
        <authorList>
            <person name="Varghese N."/>
            <person name="Submissions S."/>
        </authorList>
    </citation>
    <scope>NUCLEOTIDE SEQUENCE [LARGE SCALE GENOMIC DNA]</scope>
    <source>
        <strain evidence="5">SM117</strain>
    </source>
</reference>
<name>A0A1U6HJK4_9SPHN</name>
<evidence type="ECO:0000256" key="1">
    <source>
        <dbReference type="ARBA" id="ARBA00022729"/>
    </source>
</evidence>
<evidence type="ECO:0000313" key="4">
    <source>
        <dbReference type="EMBL" id="SLJ95938.1"/>
    </source>
</evidence>
<dbReference type="Proteomes" id="UP000190989">
    <property type="component" value="Unassembled WGS sequence"/>
</dbReference>
<evidence type="ECO:0000259" key="3">
    <source>
        <dbReference type="Pfam" id="PF10531"/>
    </source>
</evidence>
<dbReference type="EMBL" id="FVZE01000002">
    <property type="protein sequence ID" value="SLJ95938.1"/>
    <property type="molecule type" value="Genomic_DNA"/>
</dbReference>
<protein>
    <submittedName>
        <fullName evidence="4">Polysaccharide export outer membrane protein</fullName>
    </submittedName>
</protein>
<dbReference type="Pfam" id="PF02563">
    <property type="entry name" value="Poly_export"/>
    <property type="match status" value="1"/>
</dbReference>
<keyword evidence="5" id="KW-1185">Reference proteome</keyword>
<gene>
    <name evidence="4" type="ORF">SAMN06295987_102573</name>
</gene>
<proteinExistence type="predicted"/>
<accession>A0A1U6HJK4</accession>
<dbReference type="STRING" id="428990.SAMN06295987_102573"/>